<comment type="caution">
    <text evidence="1">The sequence shown here is derived from an EMBL/GenBank/DDBJ whole genome shotgun (WGS) entry which is preliminary data.</text>
</comment>
<dbReference type="Proteomes" id="UP001238088">
    <property type="component" value="Unassembled WGS sequence"/>
</dbReference>
<name>A0ABU0APV9_9BACI</name>
<gene>
    <name evidence="1" type="ORF">J2S17_005258</name>
</gene>
<evidence type="ECO:0000313" key="2">
    <source>
        <dbReference type="Proteomes" id="UP001238088"/>
    </source>
</evidence>
<evidence type="ECO:0000313" key="1">
    <source>
        <dbReference type="EMBL" id="MDQ0273326.1"/>
    </source>
</evidence>
<dbReference type="RefSeq" id="WP_307479302.1">
    <property type="nucleotide sequence ID" value="NZ_JAUSUB010000037.1"/>
</dbReference>
<proteinExistence type="predicted"/>
<sequence length="154" mass="18107">MFFDTKRIKKSPITFYGVSTLSNHGISDDEHNEYVDIIGDLDNVEMVFDIAREDWNPEQLKEMEEKIKHLNLSDPIFIVNEINAKEIENAVKALKKKHRWKDLFGTLTMEDYMIVEHHAIFKLDQAVTYKDNADDVVTFLECELERERNKKSAK</sequence>
<keyword evidence="2" id="KW-1185">Reference proteome</keyword>
<accession>A0ABU0APV9</accession>
<dbReference type="EMBL" id="JAUSUB010000037">
    <property type="protein sequence ID" value="MDQ0273326.1"/>
    <property type="molecule type" value="Genomic_DNA"/>
</dbReference>
<protein>
    <submittedName>
        <fullName evidence="1">Uncharacterized protein</fullName>
    </submittedName>
</protein>
<reference evidence="1 2" key="1">
    <citation type="submission" date="2023-07" db="EMBL/GenBank/DDBJ databases">
        <title>Genomic Encyclopedia of Type Strains, Phase IV (KMG-IV): sequencing the most valuable type-strain genomes for metagenomic binning, comparative biology and taxonomic classification.</title>
        <authorList>
            <person name="Goeker M."/>
        </authorList>
    </citation>
    <scope>NUCLEOTIDE SEQUENCE [LARGE SCALE GENOMIC DNA]</scope>
    <source>
        <strain evidence="1 2">DSM 23494</strain>
    </source>
</reference>
<organism evidence="1 2">
    <name type="scientific">Cytobacillus purgationiresistens</name>
    <dbReference type="NCBI Taxonomy" id="863449"/>
    <lineage>
        <taxon>Bacteria</taxon>
        <taxon>Bacillati</taxon>
        <taxon>Bacillota</taxon>
        <taxon>Bacilli</taxon>
        <taxon>Bacillales</taxon>
        <taxon>Bacillaceae</taxon>
        <taxon>Cytobacillus</taxon>
    </lineage>
</organism>